<dbReference type="InterPro" id="IPR048344">
    <property type="entry name" value="Zw10_middle"/>
</dbReference>
<gene>
    <name evidence="2" type="ORF">HPBE_LOCUS2731</name>
</gene>
<evidence type="ECO:0000313" key="3">
    <source>
        <dbReference type="Proteomes" id="UP000050761"/>
    </source>
</evidence>
<evidence type="ECO:0000313" key="4">
    <source>
        <dbReference type="WBParaSite" id="HPBE_0000273001-mRNA-1"/>
    </source>
</evidence>
<evidence type="ECO:0000313" key="2">
    <source>
        <dbReference type="EMBL" id="VDO27834.1"/>
    </source>
</evidence>
<organism evidence="3 4">
    <name type="scientific">Heligmosomoides polygyrus</name>
    <name type="common">Parasitic roundworm</name>
    <dbReference type="NCBI Taxonomy" id="6339"/>
    <lineage>
        <taxon>Eukaryota</taxon>
        <taxon>Metazoa</taxon>
        <taxon>Ecdysozoa</taxon>
        <taxon>Nematoda</taxon>
        <taxon>Chromadorea</taxon>
        <taxon>Rhabditida</taxon>
        <taxon>Rhabditina</taxon>
        <taxon>Rhabditomorpha</taxon>
        <taxon>Strongyloidea</taxon>
        <taxon>Heligmosomidae</taxon>
        <taxon>Heligmosomoides</taxon>
    </lineage>
</organism>
<dbReference type="OrthoDB" id="534815at2759"/>
<sequence>MVQVLVGVSKGAGSGVVKNVEQQCVAASISVPDSDGSKLKRAMELAEQFRVDMIDLKFFNDATPTFQAFAEQHFTVFIDRRCLEIIKKAKELICIPHLELLRLDRIIVVKSL</sequence>
<proteinExistence type="predicted"/>
<reference evidence="2 3" key="1">
    <citation type="submission" date="2018-11" db="EMBL/GenBank/DDBJ databases">
        <authorList>
            <consortium name="Pathogen Informatics"/>
        </authorList>
    </citation>
    <scope>NUCLEOTIDE SEQUENCE [LARGE SCALE GENOMIC DNA]</scope>
</reference>
<evidence type="ECO:0000259" key="1">
    <source>
        <dbReference type="Pfam" id="PF20665"/>
    </source>
</evidence>
<dbReference type="WBParaSite" id="HPBE_0000273001-mRNA-1">
    <property type="protein sequence ID" value="HPBE_0000273001-mRNA-1"/>
    <property type="gene ID" value="HPBE_0000273001"/>
</dbReference>
<dbReference type="Proteomes" id="UP000050761">
    <property type="component" value="Unassembled WGS sequence"/>
</dbReference>
<dbReference type="AlphaFoldDB" id="A0A183F988"/>
<feature type="domain" description="Centromere/kinetochore protein zw10 middle" evidence="1">
    <location>
        <begin position="22"/>
        <end position="93"/>
    </location>
</feature>
<protein>
    <recommendedName>
        <fullName evidence="1">Centromere/kinetochore protein zw10 middle domain-containing protein</fullName>
    </recommendedName>
</protein>
<accession>A0A183F988</accession>
<dbReference type="Pfam" id="PF20665">
    <property type="entry name" value="Zw10_middle"/>
    <property type="match status" value="1"/>
</dbReference>
<dbReference type="EMBL" id="UZAH01004704">
    <property type="protein sequence ID" value="VDO27834.1"/>
    <property type="molecule type" value="Genomic_DNA"/>
</dbReference>
<keyword evidence="3" id="KW-1185">Reference proteome</keyword>
<name>A0A183F988_HELPZ</name>
<reference evidence="4" key="2">
    <citation type="submission" date="2019-09" db="UniProtKB">
        <authorList>
            <consortium name="WormBaseParasite"/>
        </authorList>
    </citation>
    <scope>IDENTIFICATION</scope>
</reference>
<accession>A0A3P7UXR7</accession>